<dbReference type="InParanoid" id="A0A517SLU4"/>
<dbReference type="EMBL" id="CP036271">
    <property type="protein sequence ID" value="QDT57094.1"/>
    <property type="molecule type" value="Genomic_DNA"/>
</dbReference>
<evidence type="ECO:0000313" key="1">
    <source>
        <dbReference type="EMBL" id="QDT57094.1"/>
    </source>
</evidence>
<dbReference type="RefSeq" id="WP_145034481.1">
    <property type="nucleotide sequence ID" value="NZ_CP036271.1"/>
</dbReference>
<protein>
    <submittedName>
        <fullName evidence="1">Uncharacterized protein</fullName>
    </submittedName>
</protein>
<sequence length="79" mass="8528">MVTLTIDNETYAALSKQAAAHGQSVEEWLRSQSRASTAGLTAEAPFGDQMAKLFSKIGLTDEESIPELKGQAVRSPEFD</sequence>
<dbReference type="KEGG" id="ccos:Pan44_51600"/>
<reference evidence="1 2" key="1">
    <citation type="submission" date="2019-02" db="EMBL/GenBank/DDBJ databases">
        <title>Deep-cultivation of Planctomycetes and their phenomic and genomic characterization uncovers novel biology.</title>
        <authorList>
            <person name="Wiegand S."/>
            <person name="Jogler M."/>
            <person name="Boedeker C."/>
            <person name="Pinto D."/>
            <person name="Vollmers J."/>
            <person name="Rivas-Marin E."/>
            <person name="Kohn T."/>
            <person name="Peeters S.H."/>
            <person name="Heuer A."/>
            <person name="Rast P."/>
            <person name="Oberbeckmann S."/>
            <person name="Bunk B."/>
            <person name="Jeske O."/>
            <person name="Meyerdierks A."/>
            <person name="Storesund J.E."/>
            <person name="Kallscheuer N."/>
            <person name="Luecker S."/>
            <person name="Lage O.M."/>
            <person name="Pohl T."/>
            <person name="Merkel B.J."/>
            <person name="Hornburger P."/>
            <person name="Mueller R.-W."/>
            <person name="Bruemmer F."/>
            <person name="Labrenz M."/>
            <person name="Spormann A.M."/>
            <person name="Op den Camp H."/>
            <person name="Overmann J."/>
            <person name="Amann R."/>
            <person name="Jetten M.S.M."/>
            <person name="Mascher T."/>
            <person name="Medema M.H."/>
            <person name="Devos D.P."/>
            <person name="Kaster A.-K."/>
            <person name="Ovreas L."/>
            <person name="Rohde M."/>
            <person name="Galperin M.Y."/>
            <person name="Jogler C."/>
        </authorList>
    </citation>
    <scope>NUCLEOTIDE SEQUENCE [LARGE SCALE GENOMIC DNA]</scope>
    <source>
        <strain evidence="1 2">Pan44</strain>
    </source>
</reference>
<organism evidence="1 2">
    <name type="scientific">Caulifigura coniformis</name>
    <dbReference type="NCBI Taxonomy" id="2527983"/>
    <lineage>
        <taxon>Bacteria</taxon>
        <taxon>Pseudomonadati</taxon>
        <taxon>Planctomycetota</taxon>
        <taxon>Planctomycetia</taxon>
        <taxon>Planctomycetales</taxon>
        <taxon>Planctomycetaceae</taxon>
        <taxon>Caulifigura</taxon>
    </lineage>
</organism>
<name>A0A517SLU4_9PLAN</name>
<keyword evidence="2" id="KW-1185">Reference proteome</keyword>
<dbReference type="Proteomes" id="UP000315700">
    <property type="component" value="Chromosome"/>
</dbReference>
<accession>A0A517SLU4</accession>
<proteinExistence type="predicted"/>
<dbReference type="OrthoDB" id="2389872at2"/>
<gene>
    <name evidence="1" type="ORF">Pan44_51600</name>
</gene>
<evidence type="ECO:0000313" key="2">
    <source>
        <dbReference type="Proteomes" id="UP000315700"/>
    </source>
</evidence>
<dbReference type="AlphaFoldDB" id="A0A517SLU4"/>